<evidence type="ECO:0000313" key="2">
    <source>
        <dbReference type="Proteomes" id="UP000019849"/>
    </source>
</evidence>
<gene>
    <name evidence="1" type="ORF">BG36_21000</name>
</gene>
<protein>
    <submittedName>
        <fullName evidence="1">Uncharacterized protein</fullName>
    </submittedName>
</protein>
<reference evidence="1 2" key="1">
    <citation type="submission" date="2014-02" db="EMBL/GenBank/DDBJ databases">
        <title>Aquamicrobium defluvii Genome sequencing.</title>
        <authorList>
            <person name="Wang X."/>
        </authorList>
    </citation>
    <scope>NUCLEOTIDE SEQUENCE [LARGE SCALE GENOMIC DNA]</scope>
    <source>
        <strain evidence="1 2">W13Z1</strain>
    </source>
</reference>
<dbReference type="AlphaFoldDB" id="A0A011TDI0"/>
<comment type="caution">
    <text evidence="1">The sequence shown here is derived from an EMBL/GenBank/DDBJ whole genome shotgun (WGS) entry which is preliminary data.</text>
</comment>
<dbReference type="HOGENOM" id="CLU_2598400_0_0_5"/>
<evidence type="ECO:0000313" key="1">
    <source>
        <dbReference type="EMBL" id="EXL09729.1"/>
    </source>
</evidence>
<organism evidence="1 2">
    <name type="scientific">Aquamicrobium defluvii</name>
    <dbReference type="NCBI Taxonomy" id="69279"/>
    <lineage>
        <taxon>Bacteria</taxon>
        <taxon>Pseudomonadati</taxon>
        <taxon>Pseudomonadota</taxon>
        <taxon>Alphaproteobacteria</taxon>
        <taxon>Hyphomicrobiales</taxon>
        <taxon>Phyllobacteriaceae</taxon>
        <taxon>Aquamicrobium</taxon>
    </lineage>
</organism>
<dbReference type="EMBL" id="JENY01000006">
    <property type="protein sequence ID" value="EXL09729.1"/>
    <property type="molecule type" value="Genomic_DNA"/>
</dbReference>
<dbReference type="PATRIC" id="fig|69279.3.peg.1134"/>
<dbReference type="Proteomes" id="UP000019849">
    <property type="component" value="Unassembled WGS sequence"/>
</dbReference>
<proteinExistence type="predicted"/>
<name>A0A011TDI0_9HYPH</name>
<accession>A0A011TDI0</accession>
<sequence>MKTPKDIMDIADRIYGRLGRGVHQDTQAIADGIAAERERCREVARKVIFEARMGDIDSDLRSIGHILDDRLSEPARGQP</sequence>